<dbReference type="Proteomes" id="UP000636264">
    <property type="component" value="Unassembled WGS sequence"/>
</dbReference>
<dbReference type="EMBL" id="BMIF01000001">
    <property type="protein sequence ID" value="GGA53337.1"/>
    <property type="molecule type" value="Genomic_DNA"/>
</dbReference>
<protein>
    <submittedName>
        <fullName evidence="2">Uncharacterized protein</fullName>
    </submittedName>
</protein>
<evidence type="ECO:0000313" key="2">
    <source>
        <dbReference type="EMBL" id="GGA53337.1"/>
    </source>
</evidence>
<reference evidence="2" key="1">
    <citation type="journal article" date="2014" name="Int. J. Syst. Evol. Microbiol.">
        <title>Complete genome sequence of Corynebacterium casei LMG S-19264T (=DSM 44701T), isolated from a smear-ripened cheese.</title>
        <authorList>
            <consortium name="US DOE Joint Genome Institute (JGI-PGF)"/>
            <person name="Walter F."/>
            <person name="Albersmeier A."/>
            <person name="Kalinowski J."/>
            <person name="Ruckert C."/>
        </authorList>
    </citation>
    <scope>NUCLEOTIDE SEQUENCE</scope>
    <source>
        <strain evidence="2">CGMCC 1.15320</strain>
    </source>
</reference>
<feature type="transmembrane region" description="Helical" evidence="1">
    <location>
        <begin position="44"/>
        <end position="69"/>
    </location>
</feature>
<organism evidence="2 3">
    <name type="scientific">Nitratireductor aestuarii</name>
    <dbReference type="NCBI Taxonomy" id="1735103"/>
    <lineage>
        <taxon>Bacteria</taxon>
        <taxon>Pseudomonadati</taxon>
        <taxon>Pseudomonadota</taxon>
        <taxon>Alphaproteobacteria</taxon>
        <taxon>Hyphomicrobiales</taxon>
        <taxon>Phyllobacteriaceae</taxon>
        <taxon>Nitratireductor</taxon>
    </lineage>
</organism>
<dbReference type="AlphaFoldDB" id="A0A916RGC4"/>
<name>A0A916RGC4_9HYPH</name>
<accession>A0A916RGC4</accession>
<proteinExistence type="predicted"/>
<comment type="caution">
    <text evidence="2">The sequence shown here is derived from an EMBL/GenBank/DDBJ whole genome shotgun (WGS) entry which is preliminary data.</text>
</comment>
<dbReference type="RefSeq" id="WP_188719200.1">
    <property type="nucleotide sequence ID" value="NZ_BMIF01000001.1"/>
</dbReference>
<evidence type="ECO:0000256" key="1">
    <source>
        <dbReference type="SAM" id="Phobius"/>
    </source>
</evidence>
<keyword evidence="1" id="KW-0472">Membrane</keyword>
<evidence type="ECO:0000313" key="3">
    <source>
        <dbReference type="Proteomes" id="UP000636264"/>
    </source>
</evidence>
<reference evidence="2" key="2">
    <citation type="submission" date="2020-09" db="EMBL/GenBank/DDBJ databases">
        <authorList>
            <person name="Sun Q."/>
            <person name="Zhou Y."/>
        </authorList>
    </citation>
    <scope>NUCLEOTIDE SEQUENCE</scope>
    <source>
        <strain evidence="2">CGMCC 1.15320</strain>
    </source>
</reference>
<sequence length="115" mass="12733">MSDQTSTPSSAATRDDQAELLEVRKQRHVTQLLLQREQERTKAWANYVTAMAAAIFTAAVATPIIGLFLQKEKDWGLTVLIGLIAFAFVAIIYYWIEYKIDAAYGGKDVGHNGGL</sequence>
<gene>
    <name evidence="2" type="ORF">GCM10011385_03440</name>
</gene>
<keyword evidence="3" id="KW-1185">Reference proteome</keyword>
<keyword evidence="1" id="KW-1133">Transmembrane helix</keyword>
<keyword evidence="1" id="KW-0812">Transmembrane</keyword>
<feature type="transmembrane region" description="Helical" evidence="1">
    <location>
        <begin position="75"/>
        <end position="96"/>
    </location>
</feature>